<reference evidence="15 16" key="1">
    <citation type="submission" date="2024-08" db="EMBL/GenBank/DDBJ databases">
        <authorList>
            <person name="Cucini C."/>
            <person name="Frati F."/>
        </authorList>
    </citation>
    <scope>NUCLEOTIDE SEQUENCE [LARGE SCALE GENOMIC DNA]</scope>
</reference>
<evidence type="ECO:0000256" key="13">
    <source>
        <dbReference type="RuleBase" id="RU362036"/>
    </source>
</evidence>
<dbReference type="Proteomes" id="UP001642540">
    <property type="component" value="Unassembled WGS sequence"/>
</dbReference>
<evidence type="ECO:0000256" key="5">
    <source>
        <dbReference type="ARBA" id="ARBA00022801"/>
    </source>
</evidence>
<dbReference type="EC" id="3.1.3.48" evidence="13"/>
<feature type="compositionally biased region" description="Low complexity" evidence="14">
    <location>
        <begin position="264"/>
        <end position="273"/>
    </location>
</feature>
<keyword evidence="4 13" id="KW-0479">Metal-binding</keyword>
<dbReference type="InterPro" id="IPR038102">
    <property type="entry name" value="EYA_dom_sf"/>
</dbReference>
<keyword evidence="5 13" id="KW-0378">Hydrolase</keyword>
<dbReference type="InterPro" id="IPR042577">
    <property type="entry name" value="EYA_dom_metazoan"/>
</dbReference>
<feature type="region of interest" description="Disordered" evidence="14">
    <location>
        <begin position="22"/>
        <end position="55"/>
    </location>
</feature>
<dbReference type="PANTHER" id="PTHR10190">
    <property type="entry name" value="EYES ABSENT"/>
    <property type="match status" value="1"/>
</dbReference>
<evidence type="ECO:0000256" key="8">
    <source>
        <dbReference type="ARBA" id="ARBA00023015"/>
    </source>
</evidence>
<evidence type="ECO:0000256" key="3">
    <source>
        <dbReference type="ARBA" id="ARBA00022473"/>
    </source>
</evidence>
<sequence length="628" mass="67262">MLYHVSYAHQQLCQLKQVKPDLSSSTASSTDNSDSLLTIGDLSPQCSSNSPQSLDNQQWISNVENQSSSIMGLSSDVPNGDLKVEGQKTSPENNHHGESPFSNSDSVGSFPDKPTDFTAAYSQLYQSGMGGYGGSSYIQTSSLYNGCQSYPSAAAAAAVLSQPYPASRSCGKGGTNGAAAAAAYLYGGSPFVTGTGGGGGSGGGSGSSNGTSYPGAGTAAGSTTAGYGTYHPHHHHSSQSYNQDYPHSHHHHHPHAQYPTSFQSSGASSTSAYYGSSAASATSYYYNASPSTSSATPSSYSSSGQTNPPIPESIAFLPAGEPSPPSPQTKEGKGKRAKANGGRGRRPNPSPDPEHNLERVFIWDLDETIIIFHSLLTGSFAQRFRKDVNKAINIGIAMEELIYNLADAHFFFNDLEECDQVHIDDVSSDDNGQDLSTYDFAQDGFKAASTNGGICLASGVRGGVDWTRKLAFRYRRIKEVYNHHRTNVSGMLPHAAREQWLNLRNEIEAITDNWASLTLECLSLINSRPNCVNVLVTTTQLVPALAKVLLYGLGPVFPIENIYSATKTGKDTCFERIVSRFGRKCTYVVIGDGRDEEHAAKQMNFPFWRISTQADAAALFKALELCYL</sequence>
<comment type="catalytic activity">
    <reaction evidence="12 13">
        <text>O-phospho-L-tyrosyl-[protein] + H2O = L-tyrosyl-[protein] + phosphate</text>
        <dbReference type="Rhea" id="RHEA:10684"/>
        <dbReference type="Rhea" id="RHEA-COMP:10136"/>
        <dbReference type="Rhea" id="RHEA-COMP:20101"/>
        <dbReference type="ChEBI" id="CHEBI:15377"/>
        <dbReference type="ChEBI" id="CHEBI:43474"/>
        <dbReference type="ChEBI" id="CHEBI:46858"/>
        <dbReference type="ChEBI" id="CHEBI:61978"/>
        <dbReference type="EC" id="3.1.3.48"/>
    </reaction>
</comment>
<evidence type="ECO:0000256" key="11">
    <source>
        <dbReference type="ARBA" id="ARBA00023242"/>
    </source>
</evidence>
<dbReference type="InterPro" id="IPR028472">
    <property type="entry name" value="EYA"/>
</dbReference>
<dbReference type="SFLD" id="SFLDS00003">
    <property type="entry name" value="Haloacid_Dehalogenase"/>
    <property type="match status" value="1"/>
</dbReference>
<accession>A0ABP1Q322</accession>
<feature type="compositionally biased region" description="Polar residues" evidence="14">
    <location>
        <begin position="44"/>
        <end position="55"/>
    </location>
</feature>
<evidence type="ECO:0000256" key="10">
    <source>
        <dbReference type="ARBA" id="ARBA00023163"/>
    </source>
</evidence>
<comment type="similarity">
    <text evidence="2 13">Belongs to the HAD-like hydrolase superfamily. EYA family.</text>
</comment>
<keyword evidence="10" id="KW-0804">Transcription</keyword>
<name>A0ABP1Q322_9HEXA</name>
<evidence type="ECO:0000256" key="9">
    <source>
        <dbReference type="ARBA" id="ARBA00023159"/>
    </source>
</evidence>
<evidence type="ECO:0000256" key="1">
    <source>
        <dbReference type="ARBA" id="ARBA00004123"/>
    </source>
</evidence>
<evidence type="ECO:0000256" key="6">
    <source>
        <dbReference type="ARBA" id="ARBA00022842"/>
    </source>
</evidence>
<feature type="compositionally biased region" description="Basic residues" evidence="14">
    <location>
        <begin position="333"/>
        <end position="346"/>
    </location>
</feature>
<keyword evidence="6 13" id="KW-0460">Magnesium</keyword>
<keyword evidence="11" id="KW-0539">Nucleus</keyword>
<evidence type="ECO:0000256" key="14">
    <source>
        <dbReference type="SAM" id="MobiDB-lite"/>
    </source>
</evidence>
<keyword evidence="9" id="KW-0010">Activator</keyword>
<dbReference type="InterPro" id="IPR006545">
    <property type="entry name" value="EYA_dom"/>
</dbReference>
<proteinExistence type="inferred from homology"/>
<feature type="region of interest" description="Disordered" evidence="14">
    <location>
        <begin position="224"/>
        <end position="273"/>
    </location>
</feature>
<evidence type="ECO:0000256" key="2">
    <source>
        <dbReference type="ARBA" id="ARBA00010501"/>
    </source>
</evidence>
<evidence type="ECO:0000256" key="4">
    <source>
        <dbReference type="ARBA" id="ARBA00022723"/>
    </source>
</evidence>
<dbReference type="EMBL" id="CAXLJM020000020">
    <property type="protein sequence ID" value="CAL8087265.1"/>
    <property type="molecule type" value="Genomic_DNA"/>
</dbReference>
<keyword evidence="8 13" id="KW-0805">Transcription regulation</keyword>
<dbReference type="CDD" id="cd02601">
    <property type="entry name" value="HAD_Eya"/>
    <property type="match status" value="1"/>
</dbReference>
<feature type="region of interest" description="Disordered" evidence="14">
    <location>
        <begin position="70"/>
        <end position="112"/>
    </location>
</feature>
<comment type="caution">
    <text evidence="15">The sequence shown here is derived from an EMBL/GenBank/DDBJ whole genome shotgun (WGS) entry which is preliminary data.</text>
</comment>
<comment type="subcellular location">
    <subcellularLocation>
        <location evidence="1">Nucleus</location>
    </subcellularLocation>
</comment>
<dbReference type="Pfam" id="PF00702">
    <property type="entry name" value="Hydrolase"/>
    <property type="match status" value="1"/>
</dbReference>
<organism evidence="15 16">
    <name type="scientific">Orchesella dallaii</name>
    <dbReference type="NCBI Taxonomy" id="48710"/>
    <lineage>
        <taxon>Eukaryota</taxon>
        <taxon>Metazoa</taxon>
        <taxon>Ecdysozoa</taxon>
        <taxon>Arthropoda</taxon>
        <taxon>Hexapoda</taxon>
        <taxon>Collembola</taxon>
        <taxon>Entomobryomorpha</taxon>
        <taxon>Entomobryoidea</taxon>
        <taxon>Orchesellidae</taxon>
        <taxon>Orchesellinae</taxon>
        <taxon>Orchesella</taxon>
    </lineage>
</organism>
<keyword evidence="16" id="KW-1185">Reference proteome</keyword>
<dbReference type="SFLD" id="SFLDG01129">
    <property type="entry name" value="C1.5:_HAD__Beta-PGM__Phosphata"/>
    <property type="match status" value="1"/>
</dbReference>
<dbReference type="Gene3D" id="3.40.50.12350">
    <property type="match status" value="1"/>
</dbReference>
<feature type="region of interest" description="Disordered" evidence="14">
    <location>
        <begin position="292"/>
        <end position="355"/>
    </location>
</feature>
<feature type="compositionally biased region" description="Low complexity" evidence="14">
    <location>
        <begin position="292"/>
        <end position="303"/>
    </location>
</feature>
<feature type="compositionally biased region" description="Low complexity" evidence="14">
    <location>
        <begin position="22"/>
        <end position="38"/>
    </location>
</feature>
<comment type="cofactor">
    <cofactor evidence="13">
        <name>Mg(2+)</name>
        <dbReference type="ChEBI" id="CHEBI:18420"/>
    </cofactor>
    <text evidence="13">Binds 1 Mg(2+) ion per subunit.</text>
</comment>
<dbReference type="PANTHER" id="PTHR10190:SF16">
    <property type="entry name" value="DEVELOPMENTAL PROTEIN EYES ABSENT"/>
    <property type="match status" value="1"/>
</dbReference>
<evidence type="ECO:0000313" key="15">
    <source>
        <dbReference type="EMBL" id="CAL8087265.1"/>
    </source>
</evidence>
<evidence type="ECO:0000256" key="12">
    <source>
        <dbReference type="ARBA" id="ARBA00051722"/>
    </source>
</evidence>
<dbReference type="NCBIfam" id="TIGR01658">
    <property type="entry name" value="EYA-cons_domain"/>
    <property type="match status" value="1"/>
</dbReference>
<protein>
    <recommendedName>
        <fullName evidence="13">Eyes absent homolog</fullName>
        <ecNumber evidence="13">3.1.3.48</ecNumber>
    </recommendedName>
</protein>
<evidence type="ECO:0000313" key="16">
    <source>
        <dbReference type="Proteomes" id="UP001642540"/>
    </source>
</evidence>
<gene>
    <name evidence="15" type="ORF">ODALV1_LOCUS6681</name>
</gene>
<evidence type="ECO:0000256" key="7">
    <source>
        <dbReference type="ARBA" id="ARBA00022912"/>
    </source>
</evidence>
<keyword evidence="3" id="KW-0217">Developmental protein</keyword>
<keyword evidence="7 13" id="KW-0904">Protein phosphatase</keyword>